<dbReference type="InterPro" id="IPR052789">
    <property type="entry name" value="SSUH2_homolog"/>
</dbReference>
<dbReference type="PANTHER" id="PTHR48465">
    <property type="entry name" value="PROTEIN SSUH2 HOMOLOG"/>
    <property type="match status" value="1"/>
</dbReference>
<dbReference type="Proteomes" id="UP001201812">
    <property type="component" value="Unassembled WGS sequence"/>
</dbReference>
<dbReference type="PANTHER" id="PTHR48465:SF1">
    <property type="entry name" value="PROTEIN SSUH2 HOMOLOG"/>
    <property type="match status" value="1"/>
</dbReference>
<evidence type="ECO:0000313" key="1">
    <source>
        <dbReference type="EMBL" id="KAI1726149.1"/>
    </source>
</evidence>
<comment type="caution">
    <text evidence="1">The sequence shown here is derived from an EMBL/GenBank/DDBJ whole genome shotgun (WGS) entry which is preliminary data.</text>
</comment>
<accession>A0AAD4NF69</accession>
<dbReference type="EMBL" id="JAKKPZ010000002">
    <property type="protein sequence ID" value="KAI1726149.1"/>
    <property type="molecule type" value="Genomic_DNA"/>
</dbReference>
<name>A0AAD4NF69_9BILA</name>
<gene>
    <name evidence="1" type="ORF">DdX_02846</name>
</gene>
<organism evidence="1 2">
    <name type="scientific">Ditylenchus destructor</name>
    <dbReference type="NCBI Taxonomy" id="166010"/>
    <lineage>
        <taxon>Eukaryota</taxon>
        <taxon>Metazoa</taxon>
        <taxon>Ecdysozoa</taxon>
        <taxon>Nematoda</taxon>
        <taxon>Chromadorea</taxon>
        <taxon>Rhabditida</taxon>
        <taxon>Tylenchina</taxon>
        <taxon>Tylenchomorpha</taxon>
        <taxon>Sphaerularioidea</taxon>
        <taxon>Anguinidae</taxon>
        <taxon>Anguininae</taxon>
        <taxon>Ditylenchus</taxon>
    </lineage>
</organism>
<sequence>MSLTEEDVRQALIEKAKKFWSKKAIETLAIEKVEHDVCYHYVLESFIESREAKEGSEPLSTDAQSRHEQNIKKYVNFPDRAKWSNAVIARVMEWYAVLDVLAAAGINVRFAAAKAQESSTTGTVQRSDYHTECEILGNKITKVTGTVKFSDCQLKLESLQECPSEELKQTSVELLKQHSDQLSVETQTSRHVKQRHTIELIPIAKGTFRIGQKSKEFVVYGNECNCHVPKKPSRCSIL</sequence>
<evidence type="ECO:0000313" key="2">
    <source>
        <dbReference type="Proteomes" id="UP001201812"/>
    </source>
</evidence>
<protein>
    <submittedName>
        <fullName evidence="1">Protein SSUH2 like protein</fullName>
    </submittedName>
</protein>
<dbReference type="AlphaFoldDB" id="A0AAD4NF69"/>
<keyword evidence="2" id="KW-1185">Reference proteome</keyword>
<reference evidence="1" key="1">
    <citation type="submission" date="2022-01" db="EMBL/GenBank/DDBJ databases">
        <title>Genome Sequence Resource for Two Populations of Ditylenchus destructor, the Migratory Endoparasitic Phytonematode.</title>
        <authorList>
            <person name="Zhang H."/>
            <person name="Lin R."/>
            <person name="Xie B."/>
        </authorList>
    </citation>
    <scope>NUCLEOTIDE SEQUENCE</scope>
    <source>
        <strain evidence="1">BazhouSP</strain>
    </source>
</reference>
<proteinExistence type="predicted"/>